<dbReference type="Proteomes" id="UP001177744">
    <property type="component" value="Unassembled WGS sequence"/>
</dbReference>
<organism evidence="6 7">
    <name type="scientific">Cnephaeus nilssonii</name>
    <name type="common">Northern bat</name>
    <name type="synonym">Eptesicus nilssonii</name>
    <dbReference type="NCBI Taxonomy" id="3371016"/>
    <lineage>
        <taxon>Eukaryota</taxon>
        <taxon>Metazoa</taxon>
        <taxon>Chordata</taxon>
        <taxon>Craniata</taxon>
        <taxon>Vertebrata</taxon>
        <taxon>Euteleostomi</taxon>
        <taxon>Mammalia</taxon>
        <taxon>Eutheria</taxon>
        <taxon>Laurasiatheria</taxon>
        <taxon>Chiroptera</taxon>
        <taxon>Yangochiroptera</taxon>
        <taxon>Vespertilionidae</taxon>
        <taxon>Cnephaeus</taxon>
    </lineage>
</organism>
<dbReference type="InterPro" id="IPR038551">
    <property type="entry name" value="Ribosomal_eS26_sf"/>
</dbReference>
<dbReference type="GO" id="GO:0006412">
    <property type="term" value="P:translation"/>
    <property type="evidence" value="ECO:0007669"/>
    <property type="project" value="InterPro"/>
</dbReference>
<feature type="compositionally biased region" description="Basic residues" evidence="5">
    <location>
        <begin position="1"/>
        <end position="15"/>
    </location>
</feature>
<dbReference type="Pfam" id="PF01283">
    <property type="entry name" value="Ribosomal_S26e"/>
    <property type="match status" value="1"/>
</dbReference>
<feature type="region of interest" description="Disordered" evidence="5">
    <location>
        <begin position="1"/>
        <end position="21"/>
    </location>
</feature>
<name>A0AA40HTI2_CNENI</name>
<dbReference type="EMBL" id="JAULJE010000012">
    <property type="protein sequence ID" value="KAK1336982.1"/>
    <property type="molecule type" value="Genomic_DNA"/>
</dbReference>
<feature type="non-terminal residue" evidence="6">
    <location>
        <position position="116"/>
    </location>
</feature>
<keyword evidence="2 4" id="KW-0689">Ribosomal protein</keyword>
<gene>
    <name evidence="6" type="ORF">QTO34_003024</name>
</gene>
<dbReference type="AlphaFoldDB" id="A0AA40HTI2"/>
<comment type="caution">
    <text evidence="6">The sequence shown here is derived from an EMBL/GenBank/DDBJ whole genome shotgun (WGS) entry which is preliminary data.</text>
</comment>
<evidence type="ECO:0000256" key="4">
    <source>
        <dbReference type="RuleBase" id="RU363128"/>
    </source>
</evidence>
<evidence type="ECO:0000313" key="6">
    <source>
        <dbReference type="EMBL" id="KAK1336982.1"/>
    </source>
</evidence>
<dbReference type="GO" id="GO:0022627">
    <property type="term" value="C:cytosolic small ribosomal subunit"/>
    <property type="evidence" value="ECO:0007669"/>
    <property type="project" value="TreeGrafter"/>
</dbReference>
<dbReference type="InterPro" id="IPR000892">
    <property type="entry name" value="Ribosomal_eS26"/>
</dbReference>
<dbReference type="GO" id="GO:0003735">
    <property type="term" value="F:structural constituent of ribosome"/>
    <property type="evidence" value="ECO:0007669"/>
    <property type="project" value="InterPro"/>
</dbReference>
<dbReference type="Gene3D" id="3.30.1740.20">
    <property type="entry name" value="Ribosomal protein S26e"/>
    <property type="match status" value="1"/>
</dbReference>
<evidence type="ECO:0000256" key="3">
    <source>
        <dbReference type="ARBA" id="ARBA00023274"/>
    </source>
</evidence>
<evidence type="ECO:0000313" key="7">
    <source>
        <dbReference type="Proteomes" id="UP001177744"/>
    </source>
</evidence>
<evidence type="ECO:0000256" key="1">
    <source>
        <dbReference type="ARBA" id="ARBA00008596"/>
    </source>
</evidence>
<dbReference type="PANTHER" id="PTHR12538:SF0">
    <property type="entry name" value="40S RIBOSOMAL PROTEIN S26"/>
    <property type="match status" value="1"/>
</dbReference>
<evidence type="ECO:0000256" key="5">
    <source>
        <dbReference type="SAM" id="MobiDB-lite"/>
    </source>
</evidence>
<comment type="similarity">
    <text evidence="1 4">Belongs to the eukaryotic ribosomal protein eS26 family.</text>
</comment>
<reference evidence="6" key="1">
    <citation type="submission" date="2023-06" db="EMBL/GenBank/DDBJ databases">
        <title>Reference genome for the Northern bat (Eptesicus nilssonii), a most northern bat species.</title>
        <authorList>
            <person name="Laine V.N."/>
            <person name="Pulliainen A.T."/>
            <person name="Lilley T.M."/>
        </authorList>
    </citation>
    <scope>NUCLEOTIDE SEQUENCE</scope>
    <source>
        <strain evidence="6">BLF_Eptnil</strain>
        <tissue evidence="6">Kidney</tissue>
    </source>
</reference>
<accession>A0AA40HTI2</accession>
<proteinExistence type="inferred from homology"/>
<keyword evidence="7" id="KW-1185">Reference proteome</keyword>
<dbReference type="PANTHER" id="PTHR12538">
    <property type="entry name" value="40S RIBOSOMAL PROTEIN S26"/>
    <property type="match status" value="1"/>
</dbReference>
<sequence length="116" mass="13624">MTKKRMNRGHAKKDRGHVQPIHSYSLHQLRPYMPKDKAIKKFVIQYVEASAIRGISEARVFDAYVLPKLYVKPHYRVSCATHSKMFRNRADGARRTEHPRPDLDLWVLPHDLHQSP</sequence>
<dbReference type="GO" id="GO:0003729">
    <property type="term" value="F:mRNA binding"/>
    <property type="evidence" value="ECO:0007669"/>
    <property type="project" value="TreeGrafter"/>
</dbReference>
<keyword evidence="3 4" id="KW-0687">Ribonucleoprotein</keyword>
<protein>
    <recommendedName>
        <fullName evidence="4">40S ribosomal protein S26</fullName>
    </recommendedName>
</protein>
<evidence type="ECO:0000256" key="2">
    <source>
        <dbReference type="ARBA" id="ARBA00022980"/>
    </source>
</evidence>